<protein>
    <recommendedName>
        <fullName evidence="3">ISAzo13 family transposase</fullName>
    </recommendedName>
</protein>
<feature type="non-terminal residue" evidence="2">
    <location>
        <position position="1"/>
    </location>
</feature>
<evidence type="ECO:0000313" key="1">
    <source>
        <dbReference type="EMBL" id="VAX36641.1"/>
    </source>
</evidence>
<evidence type="ECO:0008006" key="3">
    <source>
        <dbReference type="Google" id="ProtNLM"/>
    </source>
</evidence>
<dbReference type="Pfam" id="PF07592">
    <property type="entry name" value="DDE_Tnp_ISAZ013"/>
    <property type="match status" value="1"/>
</dbReference>
<dbReference type="EMBL" id="UOGJ01000104">
    <property type="protein sequence ID" value="VAX36641.1"/>
    <property type="molecule type" value="Genomic_DNA"/>
</dbReference>
<dbReference type="AlphaFoldDB" id="A0A3B1D531"/>
<dbReference type="InterPro" id="IPR011518">
    <property type="entry name" value="Transposase_36"/>
</dbReference>
<evidence type="ECO:0000313" key="2">
    <source>
        <dbReference type="EMBL" id="VAX37976.1"/>
    </source>
</evidence>
<dbReference type="EMBL" id="UOGJ01000146">
    <property type="protein sequence ID" value="VAX37976.1"/>
    <property type="molecule type" value="Genomic_DNA"/>
</dbReference>
<accession>A0A3B1D531</accession>
<reference evidence="2" key="1">
    <citation type="submission" date="2018-06" db="EMBL/GenBank/DDBJ databases">
        <authorList>
            <person name="Zhirakovskaya E."/>
        </authorList>
    </citation>
    <scope>NUCLEOTIDE SEQUENCE</scope>
</reference>
<sequence length="72" mass="7996">KNWRGKPLLTHATIVNLIAATKTNAGLKVHCALDTKKYPKAIKPTAEQMAGINLKPNKFHGNWNYSIALDKK</sequence>
<proteinExistence type="predicted"/>
<gene>
    <name evidence="1" type="ORF">MNBD_UNCLBAC01-2059</name>
    <name evidence="2" type="ORF">MNBD_UNCLBAC01-342</name>
</gene>
<organism evidence="2">
    <name type="scientific">hydrothermal vent metagenome</name>
    <dbReference type="NCBI Taxonomy" id="652676"/>
    <lineage>
        <taxon>unclassified sequences</taxon>
        <taxon>metagenomes</taxon>
        <taxon>ecological metagenomes</taxon>
    </lineage>
</organism>
<name>A0A3B1D531_9ZZZZ</name>